<evidence type="ECO:0000256" key="1">
    <source>
        <dbReference type="SAM" id="MobiDB-lite"/>
    </source>
</evidence>
<evidence type="ECO:0000313" key="3">
    <source>
        <dbReference type="Proteomes" id="UP000192257"/>
    </source>
</evidence>
<comment type="caution">
    <text evidence="2">The sequence shown here is derived from an EMBL/GenBank/DDBJ whole genome shotgun (WGS) entry which is preliminary data.</text>
</comment>
<evidence type="ECO:0000313" key="2">
    <source>
        <dbReference type="EMBL" id="ORC84326.1"/>
    </source>
</evidence>
<name>A0A1X0NI11_9TRYP</name>
<protein>
    <submittedName>
        <fullName evidence="2">Uncharacterized protein</fullName>
    </submittedName>
</protein>
<reference evidence="2 3" key="1">
    <citation type="submission" date="2017-03" db="EMBL/GenBank/DDBJ databases">
        <title>An alternative strategy for trypanosome survival in the mammalian bloodstream revealed through genome and transcriptome analysis of the ubiquitous bovine parasite Trypanosoma (Megatrypanum) theileri.</title>
        <authorList>
            <person name="Kelly S."/>
            <person name="Ivens A."/>
            <person name="Mott A."/>
            <person name="O'Neill E."/>
            <person name="Emms D."/>
            <person name="Macleod O."/>
            <person name="Voorheis P."/>
            <person name="Matthews J."/>
            <person name="Matthews K."/>
            <person name="Carrington M."/>
        </authorList>
    </citation>
    <scope>NUCLEOTIDE SEQUENCE [LARGE SCALE GENOMIC DNA]</scope>
    <source>
        <strain evidence="2">Edinburgh</strain>
    </source>
</reference>
<gene>
    <name evidence="2" type="ORF">TM35_000461450</name>
</gene>
<sequence length="377" mass="42531">MTLTTEMREPELKYLVLNGHLPGEGMWSTAESYSALVAQIKEAYGEDYDPIFKYKLACNPKMISPPNGTCYILVDDEDDFELWKYGYEPVPHHRDPLDDIHYPPKPLTQTLYVYRRQHDHKQKNKEKKKEENSPQEEEELQLSVSPPLLHAADDVVPLPLHMLLPQLTLQRLGVRVLLRHSSAPEALLLSSRNVHNGSGEGHWGLLVRKAQSAWGAQRPAFRYIDFDRGVTAVDIFNVRDYALWNSSVGRERVELIAMEHVYRGDVGPRIENTVDISMPLSTPADKSNSSTIYNKDSSTINKDAITEKCGMCDSGDGRDYTVTVAATVRGVHCGLFGPTFTSDALIPMKGSQVDDAEERSLEHHKRLVMSLTRNGLF</sequence>
<dbReference type="VEuPathDB" id="TriTrypDB:TM35_000461450"/>
<keyword evidence="3" id="KW-1185">Reference proteome</keyword>
<proteinExistence type="predicted"/>
<dbReference type="EMBL" id="NBCO01000046">
    <property type="protein sequence ID" value="ORC84326.1"/>
    <property type="molecule type" value="Genomic_DNA"/>
</dbReference>
<dbReference type="Proteomes" id="UP000192257">
    <property type="component" value="Unassembled WGS sequence"/>
</dbReference>
<feature type="region of interest" description="Disordered" evidence="1">
    <location>
        <begin position="117"/>
        <end position="142"/>
    </location>
</feature>
<organism evidence="2 3">
    <name type="scientific">Trypanosoma theileri</name>
    <dbReference type="NCBI Taxonomy" id="67003"/>
    <lineage>
        <taxon>Eukaryota</taxon>
        <taxon>Discoba</taxon>
        <taxon>Euglenozoa</taxon>
        <taxon>Kinetoplastea</taxon>
        <taxon>Metakinetoplastina</taxon>
        <taxon>Trypanosomatida</taxon>
        <taxon>Trypanosomatidae</taxon>
        <taxon>Trypanosoma</taxon>
    </lineage>
</organism>
<dbReference type="AlphaFoldDB" id="A0A1X0NI11"/>
<dbReference type="GeneID" id="39990104"/>
<dbReference type="OrthoDB" id="263814at2759"/>
<dbReference type="RefSeq" id="XP_028878392.1">
    <property type="nucleotide sequence ID" value="XM_029030324.1"/>
</dbReference>
<feature type="compositionally biased region" description="Basic residues" evidence="1">
    <location>
        <begin position="117"/>
        <end position="126"/>
    </location>
</feature>
<accession>A0A1X0NI11</accession>